<accession>A0A4Q7UPF7</accession>
<reference evidence="2 3" key="1">
    <citation type="submission" date="2019-02" db="EMBL/GenBank/DDBJ databases">
        <title>Sequencing the genomes of 1000 actinobacteria strains.</title>
        <authorList>
            <person name="Klenk H.-P."/>
        </authorList>
    </citation>
    <scope>NUCLEOTIDE SEQUENCE [LARGE SCALE GENOMIC DNA]</scope>
    <source>
        <strain evidence="2 3">DSM 45779</strain>
    </source>
</reference>
<dbReference type="SUPFAM" id="SSF53335">
    <property type="entry name" value="S-adenosyl-L-methionine-dependent methyltransferases"/>
    <property type="match status" value="1"/>
</dbReference>
<evidence type="ECO:0008006" key="4">
    <source>
        <dbReference type="Google" id="ProtNLM"/>
    </source>
</evidence>
<evidence type="ECO:0000313" key="2">
    <source>
        <dbReference type="EMBL" id="RZT83386.1"/>
    </source>
</evidence>
<protein>
    <recommendedName>
        <fullName evidence="4">Methyltransferase family protein</fullName>
    </recommendedName>
</protein>
<dbReference type="Proteomes" id="UP000291591">
    <property type="component" value="Unassembled WGS sequence"/>
</dbReference>
<keyword evidence="3" id="KW-1185">Reference proteome</keyword>
<dbReference type="EMBL" id="SHKL01000001">
    <property type="protein sequence ID" value="RZT83386.1"/>
    <property type="molecule type" value="Genomic_DNA"/>
</dbReference>
<gene>
    <name evidence="2" type="ORF">EV383_0188</name>
</gene>
<dbReference type="Gene3D" id="3.40.50.150">
    <property type="entry name" value="Vaccinia Virus protein VP39"/>
    <property type="match status" value="1"/>
</dbReference>
<dbReference type="AlphaFoldDB" id="A0A4Q7UPF7"/>
<sequence>MPPRETGRPSSDPPPPNGTMNAASPPSDDFPDVAPPAPPAPDPAAVGWYVRLARHHLGRGPYLDVGGRDGALLAGLAALGPAAGLAATEADATALRAGAPGCPVHTDASTLPGPVAALTAVGVLDHLPDDALDADVGPGGWFRALEPGGRALVVAADADGRARELLGARWPTPPVPRGHARIRELIVAAGLEIVREGSDGLCRGPYGRVPAGLDPRTAPAATQRSIGRLTLAPGSGESAVLIVRRPA</sequence>
<name>A0A4Q7UPF7_PSEST</name>
<feature type="region of interest" description="Disordered" evidence="1">
    <location>
        <begin position="1"/>
        <end position="40"/>
    </location>
</feature>
<comment type="caution">
    <text evidence="2">The sequence shown here is derived from an EMBL/GenBank/DDBJ whole genome shotgun (WGS) entry which is preliminary data.</text>
</comment>
<evidence type="ECO:0000256" key="1">
    <source>
        <dbReference type="SAM" id="MobiDB-lite"/>
    </source>
</evidence>
<proteinExistence type="predicted"/>
<dbReference type="InterPro" id="IPR029063">
    <property type="entry name" value="SAM-dependent_MTases_sf"/>
</dbReference>
<organism evidence="2 3">
    <name type="scientific">Pseudonocardia sediminis</name>
    <dbReference type="NCBI Taxonomy" id="1397368"/>
    <lineage>
        <taxon>Bacteria</taxon>
        <taxon>Bacillati</taxon>
        <taxon>Actinomycetota</taxon>
        <taxon>Actinomycetes</taxon>
        <taxon>Pseudonocardiales</taxon>
        <taxon>Pseudonocardiaceae</taxon>
        <taxon>Pseudonocardia</taxon>
    </lineage>
</organism>
<evidence type="ECO:0000313" key="3">
    <source>
        <dbReference type="Proteomes" id="UP000291591"/>
    </source>
</evidence>